<evidence type="ECO:0000313" key="1">
    <source>
        <dbReference type="EMBL" id="QDU97128.1"/>
    </source>
</evidence>
<evidence type="ECO:0000313" key="2">
    <source>
        <dbReference type="Proteomes" id="UP000317648"/>
    </source>
</evidence>
<name>A0A518DZ62_9BACT</name>
<gene>
    <name evidence="1" type="ORF">Pla8534_49730</name>
</gene>
<dbReference type="AlphaFoldDB" id="A0A518DZ62"/>
<dbReference type="KEGG" id="lcre:Pla8534_49730"/>
<keyword evidence="2" id="KW-1185">Reference proteome</keyword>
<sequence length="155" mass="17902">MAGVELKAPHPLDGIDASRLLDGSDAHRSKPMGFWHHFQSGQSTWSDRIQKAIMEKQLAGDPLPHDPPRIQKDVDEFPQFPEETATGHAAWNDWPWKLHRINGKKFELYNLIEDPMEKHDLSQDPQQAARLAQMRQELEGWMRSVIRSLNGKDYQ</sequence>
<reference evidence="1 2" key="1">
    <citation type="submission" date="2019-02" db="EMBL/GenBank/DDBJ databases">
        <title>Deep-cultivation of Planctomycetes and their phenomic and genomic characterization uncovers novel biology.</title>
        <authorList>
            <person name="Wiegand S."/>
            <person name="Jogler M."/>
            <person name="Boedeker C."/>
            <person name="Pinto D."/>
            <person name="Vollmers J."/>
            <person name="Rivas-Marin E."/>
            <person name="Kohn T."/>
            <person name="Peeters S.H."/>
            <person name="Heuer A."/>
            <person name="Rast P."/>
            <person name="Oberbeckmann S."/>
            <person name="Bunk B."/>
            <person name="Jeske O."/>
            <person name="Meyerdierks A."/>
            <person name="Storesund J.E."/>
            <person name="Kallscheuer N."/>
            <person name="Luecker S."/>
            <person name="Lage O.M."/>
            <person name="Pohl T."/>
            <person name="Merkel B.J."/>
            <person name="Hornburger P."/>
            <person name="Mueller R.-W."/>
            <person name="Bruemmer F."/>
            <person name="Labrenz M."/>
            <person name="Spormann A.M."/>
            <person name="Op den Camp H."/>
            <person name="Overmann J."/>
            <person name="Amann R."/>
            <person name="Jetten M.S.M."/>
            <person name="Mascher T."/>
            <person name="Medema M.H."/>
            <person name="Devos D.P."/>
            <person name="Kaster A.-K."/>
            <person name="Ovreas L."/>
            <person name="Rohde M."/>
            <person name="Galperin M.Y."/>
            <person name="Jogler C."/>
        </authorList>
    </citation>
    <scope>NUCLEOTIDE SEQUENCE [LARGE SCALE GENOMIC DNA]</scope>
    <source>
        <strain evidence="1 2">Pla85_3_4</strain>
    </source>
</reference>
<dbReference type="RefSeq" id="WP_391540577.1">
    <property type="nucleotide sequence ID" value="NZ_CP036433.1"/>
</dbReference>
<evidence type="ECO:0008006" key="3">
    <source>
        <dbReference type="Google" id="ProtNLM"/>
    </source>
</evidence>
<proteinExistence type="predicted"/>
<accession>A0A518DZ62</accession>
<dbReference type="EMBL" id="CP036433">
    <property type="protein sequence ID" value="QDU97128.1"/>
    <property type="molecule type" value="Genomic_DNA"/>
</dbReference>
<dbReference type="Gene3D" id="3.40.720.10">
    <property type="entry name" value="Alkaline Phosphatase, subunit A"/>
    <property type="match status" value="1"/>
</dbReference>
<dbReference type="SUPFAM" id="SSF53649">
    <property type="entry name" value="Alkaline phosphatase-like"/>
    <property type="match status" value="1"/>
</dbReference>
<dbReference type="Proteomes" id="UP000317648">
    <property type="component" value="Chromosome"/>
</dbReference>
<protein>
    <recommendedName>
        <fullName evidence="3">N-sulphoglucosamine sulphohydrolase C-terminal domain-containing protein</fullName>
    </recommendedName>
</protein>
<organism evidence="1 2">
    <name type="scientific">Lignipirellula cremea</name>
    <dbReference type="NCBI Taxonomy" id="2528010"/>
    <lineage>
        <taxon>Bacteria</taxon>
        <taxon>Pseudomonadati</taxon>
        <taxon>Planctomycetota</taxon>
        <taxon>Planctomycetia</taxon>
        <taxon>Pirellulales</taxon>
        <taxon>Pirellulaceae</taxon>
        <taxon>Lignipirellula</taxon>
    </lineage>
</organism>
<dbReference type="InterPro" id="IPR017850">
    <property type="entry name" value="Alkaline_phosphatase_core_sf"/>
</dbReference>